<dbReference type="Proteomes" id="UP000054289">
    <property type="component" value="Unassembled WGS sequence"/>
</dbReference>
<dbReference type="AlphaFoldDB" id="A0A0L7KMG6"/>
<gene>
    <name evidence="1" type="ORF">PFHG_05602</name>
</gene>
<name>A0A0L7KMG6_PLAFX</name>
<reference evidence="1 2" key="1">
    <citation type="submission" date="2006-03" db="EMBL/GenBank/DDBJ databases">
        <title>Annotation of Plasmodium falciparum HB3.</title>
        <authorList>
            <consortium name="The Broad Institute Genome Sequencing Platform"/>
            <person name="Volkman S.K."/>
            <person name="Neafsey D.E."/>
            <person name="Dash A.P."/>
            <person name="Chitnis C.E."/>
            <person name="Hartl D.L."/>
            <person name="Young S.K."/>
            <person name="Zeng Q."/>
            <person name="Koehrsen M."/>
            <person name="Alvarado L."/>
            <person name="Berlin A."/>
            <person name="Borenstein D."/>
            <person name="Chapman S.B."/>
            <person name="Chen Z."/>
            <person name="Engels R."/>
            <person name="Freedman E."/>
            <person name="Gellesch M."/>
            <person name="Goldberg J."/>
            <person name="Griggs A."/>
            <person name="Gujja S."/>
            <person name="Heilman E.R."/>
            <person name="Heiman D.I."/>
            <person name="Howarth C."/>
            <person name="Jen D."/>
            <person name="Larson L."/>
            <person name="Mehta T."/>
            <person name="Neiman D."/>
            <person name="Park D."/>
            <person name="Pearson M."/>
            <person name="Roberts A."/>
            <person name="Saif S."/>
            <person name="Shea T."/>
            <person name="Shenoy N."/>
            <person name="Sisk P."/>
            <person name="Stolte C."/>
            <person name="Sykes S."/>
            <person name="Walk T."/>
            <person name="White J."/>
            <person name="Yandava C."/>
            <person name="Haas B."/>
            <person name="Henn M.R."/>
            <person name="Nusbaum C."/>
            <person name="Birren B."/>
        </authorList>
    </citation>
    <scope>NUCLEOTIDE SEQUENCE [LARGE SCALE GENOMIC DNA]</scope>
    <source>
        <strain evidence="1">HB3</strain>
    </source>
</reference>
<reference evidence="2" key="2">
    <citation type="submission" date="2006-03" db="EMBL/GenBank/DDBJ databases">
        <title>The genome sequence of the Plasmodium falciparum HB3.</title>
        <authorList>
            <consortium name="The Broad Institute Genome Sequencing Platform"/>
            <person name="Birren B."/>
            <person name="Lander E."/>
            <person name="Galagan J."/>
            <person name="Nusbaum C."/>
            <person name="Devon K."/>
            <person name="Henn M."/>
            <person name="Jaffe D."/>
            <person name="Butler J."/>
            <person name="Alvarez P."/>
            <person name="Gnerre S."/>
            <person name="Grabherr M."/>
            <person name="Kleber M."/>
            <person name="Mauceli E."/>
            <person name="Brockman W."/>
            <person name="MacCallum I.A."/>
            <person name="Rounsley S."/>
            <person name="Young S."/>
            <person name="LaButti K."/>
            <person name="Pushparaj V."/>
            <person name="DeCaprio D."/>
            <person name="Crawford M."/>
            <person name="Koehrsen M."/>
            <person name="Engels R."/>
            <person name="Montgomery P."/>
            <person name="Pearson M."/>
            <person name="Howarth C."/>
            <person name="Larson L."/>
            <person name="Luoma S."/>
            <person name="White J."/>
            <person name="Kodira C."/>
            <person name="Zeng Q."/>
            <person name="Oleary S."/>
            <person name="Yandava C."/>
            <person name="Alvarado L."/>
            <person name="Wirth D."/>
            <person name="Volkman S."/>
            <person name="Hartl D."/>
        </authorList>
    </citation>
    <scope>NUCLEOTIDE SEQUENCE [LARGE SCALE GENOMIC DNA]</scope>
</reference>
<protein>
    <submittedName>
        <fullName evidence="1">Uncharacterized protein</fullName>
    </submittedName>
</protein>
<evidence type="ECO:0000313" key="1">
    <source>
        <dbReference type="EMBL" id="KOB64315.1"/>
    </source>
</evidence>
<dbReference type="KEGG" id="pfh:PFHG_05602"/>
<proteinExistence type="predicted"/>
<evidence type="ECO:0000313" key="2">
    <source>
        <dbReference type="Proteomes" id="UP000054289"/>
    </source>
</evidence>
<sequence>MDIYGYIHFGSIVYFLQKYFTNAFFDKFFLWIHPIGGDHLTSLIDLRIVYIYSLIFVCDYPLSYLKRCIEWNCSKHKVRDIVGIEDNLDKTFNFLNYFNIENKLIKTNNFSFCHIKEILYYYNNIYSDITYSLYSNTRLLRIKIYISDSDELVKDTFQKQFVLFSIQHDDYYKFCKLSMHNLFTSK</sequence>
<organism evidence="1 2">
    <name type="scientific">Plasmodium falciparum (isolate HB3)</name>
    <dbReference type="NCBI Taxonomy" id="137071"/>
    <lineage>
        <taxon>Eukaryota</taxon>
        <taxon>Sar</taxon>
        <taxon>Alveolata</taxon>
        <taxon>Apicomplexa</taxon>
        <taxon>Aconoidasida</taxon>
        <taxon>Haemosporida</taxon>
        <taxon>Plasmodiidae</taxon>
        <taxon>Plasmodium</taxon>
        <taxon>Plasmodium (Laverania)</taxon>
    </lineage>
</organism>
<dbReference type="EMBL" id="GG701354">
    <property type="protein sequence ID" value="KOB64315.1"/>
    <property type="molecule type" value="Genomic_DNA"/>
</dbReference>
<accession>A0A0L7KMG6</accession>